<protein>
    <recommendedName>
        <fullName evidence="1">glutathione transferase</fullName>
        <ecNumber evidence="1">2.5.1.18</ecNumber>
    </recommendedName>
</protein>
<name>A0AA39AFK3_VITRO</name>
<dbReference type="EMBL" id="JARBHA010000003">
    <property type="protein sequence ID" value="KAJ9705478.1"/>
    <property type="molecule type" value="Genomic_DNA"/>
</dbReference>
<keyword evidence="2" id="KW-0808">Transferase</keyword>
<keyword evidence="4" id="KW-1185">Reference proteome</keyword>
<dbReference type="GO" id="GO:0006749">
    <property type="term" value="P:glutathione metabolic process"/>
    <property type="evidence" value="ECO:0007669"/>
    <property type="project" value="TreeGrafter"/>
</dbReference>
<evidence type="ECO:0000256" key="2">
    <source>
        <dbReference type="ARBA" id="ARBA00022679"/>
    </source>
</evidence>
<dbReference type="GO" id="GO:0043295">
    <property type="term" value="F:glutathione binding"/>
    <property type="evidence" value="ECO:0007669"/>
    <property type="project" value="TreeGrafter"/>
</dbReference>
<dbReference type="EC" id="2.5.1.18" evidence="1"/>
<sequence length="143" mass="16305">MKNCSCFPLMVLNAKALSLNHLPMGGCKTSFSSILVLQGDCETSFIEKSELVNVWLEVETQHYHPTIEQIVYQFFMCSLQGNTVDHAIMILVDHHHLSYSYYFMKTPLALVINSRPIVKAWWEDKSSSPTLKKVAEGMTFSEK</sequence>
<evidence type="ECO:0000313" key="4">
    <source>
        <dbReference type="Proteomes" id="UP001168098"/>
    </source>
</evidence>
<dbReference type="PANTHER" id="PTHR43900:SF72">
    <property type="entry name" value="GLUTATHIONE S-TRANSFERASE F13"/>
    <property type="match status" value="1"/>
</dbReference>
<gene>
    <name evidence="3" type="ORF">PVL29_003495</name>
</gene>
<accession>A0AA39AFK3</accession>
<reference evidence="3 4" key="1">
    <citation type="journal article" date="2023" name="BMC Biotechnol.">
        <title>Vitis rotundifolia cv Carlos genome sequencing.</title>
        <authorList>
            <person name="Huff M."/>
            <person name="Hulse-Kemp A."/>
            <person name="Scheffler B."/>
            <person name="Youngblood R."/>
            <person name="Simpson S."/>
            <person name="Babiker E."/>
            <person name="Staton M."/>
        </authorList>
    </citation>
    <scope>NUCLEOTIDE SEQUENCE [LARGE SCALE GENOMIC DNA]</scope>
    <source>
        <tissue evidence="3">Leaf</tissue>
    </source>
</reference>
<dbReference type="Gene3D" id="1.20.1050.10">
    <property type="match status" value="2"/>
</dbReference>
<evidence type="ECO:0000256" key="1">
    <source>
        <dbReference type="ARBA" id="ARBA00012452"/>
    </source>
</evidence>
<proteinExistence type="predicted"/>
<dbReference type="GO" id="GO:0005737">
    <property type="term" value="C:cytoplasm"/>
    <property type="evidence" value="ECO:0007669"/>
    <property type="project" value="TreeGrafter"/>
</dbReference>
<evidence type="ECO:0000313" key="3">
    <source>
        <dbReference type="EMBL" id="KAJ9705478.1"/>
    </source>
</evidence>
<dbReference type="GO" id="GO:0004364">
    <property type="term" value="F:glutathione transferase activity"/>
    <property type="evidence" value="ECO:0007669"/>
    <property type="project" value="UniProtKB-EC"/>
</dbReference>
<dbReference type="Proteomes" id="UP001168098">
    <property type="component" value="Unassembled WGS sequence"/>
</dbReference>
<dbReference type="PANTHER" id="PTHR43900">
    <property type="entry name" value="GLUTATHIONE S-TRANSFERASE RHO"/>
    <property type="match status" value="1"/>
</dbReference>
<comment type="caution">
    <text evidence="3">The sequence shown here is derived from an EMBL/GenBank/DDBJ whole genome shotgun (WGS) entry which is preliminary data.</text>
</comment>
<dbReference type="AlphaFoldDB" id="A0AA39AFK3"/>
<organism evidence="3 4">
    <name type="scientific">Vitis rotundifolia</name>
    <name type="common">Muscadine grape</name>
    <dbReference type="NCBI Taxonomy" id="103349"/>
    <lineage>
        <taxon>Eukaryota</taxon>
        <taxon>Viridiplantae</taxon>
        <taxon>Streptophyta</taxon>
        <taxon>Embryophyta</taxon>
        <taxon>Tracheophyta</taxon>
        <taxon>Spermatophyta</taxon>
        <taxon>Magnoliopsida</taxon>
        <taxon>eudicotyledons</taxon>
        <taxon>Gunneridae</taxon>
        <taxon>Pentapetalae</taxon>
        <taxon>rosids</taxon>
        <taxon>Vitales</taxon>
        <taxon>Vitaceae</taxon>
        <taxon>Viteae</taxon>
        <taxon>Vitis</taxon>
    </lineage>
</organism>